<dbReference type="Pfam" id="PF01425">
    <property type="entry name" value="Amidase"/>
    <property type="match status" value="1"/>
</dbReference>
<evidence type="ECO:0000259" key="3">
    <source>
        <dbReference type="Pfam" id="PF01425"/>
    </source>
</evidence>
<feature type="non-terminal residue" evidence="4">
    <location>
        <position position="1"/>
    </location>
</feature>
<dbReference type="Gene3D" id="3.90.1300.10">
    <property type="entry name" value="Amidase signature (AS) domain"/>
    <property type="match status" value="1"/>
</dbReference>
<dbReference type="InterPro" id="IPR036928">
    <property type="entry name" value="AS_sf"/>
</dbReference>
<evidence type="ECO:0000313" key="4">
    <source>
        <dbReference type="EMBL" id="GMT15715.1"/>
    </source>
</evidence>
<dbReference type="InterPro" id="IPR020556">
    <property type="entry name" value="Amidase_CS"/>
</dbReference>
<accession>A0AAV5VAY5</accession>
<dbReference type="GO" id="GO:0004040">
    <property type="term" value="F:amidase activity"/>
    <property type="evidence" value="ECO:0007669"/>
    <property type="project" value="TreeGrafter"/>
</dbReference>
<dbReference type="InterPro" id="IPR052096">
    <property type="entry name" value="Endocannabinoid_amidase"/>
</dbReference>
<dbReference type="PROSITE" id="PS00571">
    <property type="entry name" value="AMIDASES"/>
    <property type="match status" value="1"/>
</dbReference>
<dbReference type="GO" id="GO:0017064">
    <property type="term" value="F:fatty acid amide hydrolase activity"/>
    <property type="evidence" value="ECO:0007669"/>
    <property type="project" value="TreeGrafter"/>
</dbReference>
<protein>
    <recommendedName>
        <fullName evidence="3">Amidase domain-containing protein</fullName>
    </recommendedName>
</protein>
<reference evidence="4" key="1">
    <citation type="submission" date="2023-10" db="EMBL/GenBank/DDBJ databases">
        <title>Genome assembly of Pristionchus species.</title>
        <authorList>
            <person name="Yoshida K."/>
            <person name="Sommer R.J."/>
        </authorList>
    </citation>
    <scope>NUCLEOTIDE SEQUENCE</scope>
    <source>
        <strain evidence="4">RS5133</strain>
    </source>
</reference>
<dbReference type="PANTHER" id="PTHR45847">
    <property type="entry name" value="FATTY ACID AMIDE HYDROLASE"/>
    <property type="match status" value="1"/>
</dbReference>
<dbReference type="Proteomes" id="UP001432322">
    <property type="component" value="Unassembled WGS sequence"/>
</dbReference>
<feature type="non-terminal residue" evidence="4">
    <location>
        <position position="156"/>
    </location>
</feature>
<comment type="caution">
    <text evidence="4">The sequence shown here is derived from an EMBL/GenBank/DDBJ whole genome shotgun (WGS) entry which is preliminary data.</text>
</comment>
<sequence length="156" mass="16006">ELSPDIVFCFQDCLDQAAAMDERVKRGEKLPPFAGIPLSVKESSAVAGTDKTWGYAAAVGFKSTVDSPYVSQLKELGAIPFVKTNVPLSLITFTCGNSVYGWTENPHKKGRTPGGSSGGEGALIGAGGSILGIGSDVGGSIRMPAHYSGIAGVKAS</sequence>
<dbReference type="InterPro" id="IPR023631">
    <property type="entry name" value="Amidase_dom"/>
</dbReference>
<evidence type="ECO:0000313" key="5">
    <source>
        <dbReference type="Proteomes" id="UP001432322"/>
    </source>
</evidence>
<dbReference type="EMBL" id="BTSY01000002">
    <property type="protein sequence ID" value="GMT15715.1"/>
    <property type="molecule type" value="Genomic_DNA"/>
</dbReference>
<keyword evidence="5" id="KW-1185">Reference proteome</keyword>
<dbReference type="GO" id="GO:0009062">
    <property type="term" value="P:fatty acid catabolic process"/>
    <property type="evidence" value="ECO:0007669"/>
    <property type="project" value="TreeGrafter"/>
</dbReference>
<evidence type="ECO:0000256" key="1">
    <source>
        <dbReference type="ARBA" id="ARBA00009199"/>
    </source>
</evidence>
<gene>
    <name evidence="4" type="ORF">PFISCL1PPCAC_7012</name>
</gene>
<proteinExistence type="inferred from homology"/>
<dbReference type="SUPFAM" id="SSF75304">
    <property type="entry name" value="Amidase signature (AS) enzymes"/>
    <property type="match status" value="1"/>
</dbReference>
<keyword evidence="2" id="KW-0378">Hydrolase</keyword>
<name>A0AAV5VAY5_9BILA</name>
<feature type="domain" description="Amidase" evidence="3">
    <location>
        <begin position="7"/>
        <end position="156"/>
    </location>
</feature>
<dbReference type="AlphaFoldDB" id="A0AAV5VAY5"/>
<comment type="similarity">
    <text evidence="1">Belongs to the amidase family.</text>
</comment>
<organism evidence="4 5">
    <name type="scientific">Pristionchus fissidentatus</name>
    <dbReference type="NCBI Taxonomy" id="1538716"/>
    <lineage>
        <taxon>Eukaryota</taxon>
        <taxon>Metazoa</taxon>
        <taxon>Ecdysozoa</taxon>
        <taxon>Nematoda</taxon>
        <taxon>Chromadorea</taxon>
        <taxon>Rhabditida</taxon>
        <taxon>Rhabditina</taxon>
        <taxon>Diplogasteromorpha</taxon>
        <taxon>Diplogasteroidea</taxon>
        <taxon>Neodiplogasteridae</taxon>
        <taxon>Pristionchus</taxon>
    </lineage>
</organism>
<dbReference type="PANTHER" id="PTHR45847:SF10">
    <property type="entry name" value="FATTY ACID AMIDE HYDROLASE 1"/>
    <property type="match status" value="1"/>
</dbReference>
<evidence type="ECO:0000256" key="2">
    <source>
        <dbReference type="ARBA" id="ARBA00022801"/>
    </source>
</evidence>